<keyword evidence="2" id="KW-1185">Reference proteome</keyword>
<proteinExistence type="predicted"/>
<dbReference type="PROSITE" id="PS51257">
    <property type="entry name" value="PROKAR_LIPOPROTEIN"/>
    <property type="match status" value="1"/>
</dbReference>
<protein>
    <submittedName>
        <fullName evidence="1">Uncharacterized protein</fullName>
    </submittedName>
</protein>
<dbReference type="AlphaFoldDB" id="A0A1I3J4H0"/>
<dbReference type="STRING" id="1477437.SAMN05444682_104314"/>
<evidence type="ECO:0000313" key="2">
    <source>
        <dbReference type="Proteomes" id="UP000198670"/>
    </source>
</evidence>
<sequence>MVQRNRLFHTTLLFFWLIGGSSCTSSDSTKPTLVTTGSYFSLEDFFLKEANRLAKLAPTVDKTVSRNGAPENKRVQIDDWENELALFIASDINKPAWQNSYRADSTEGSLIYTSIDPELRTQKIIIDKHRNGNIKHIAISNSTGNMLYKTTEHLDYYPDSLYQINKQQQVRVIGDSQYSIRGILQ</sequence>
<dbReference type="EMBL" id="FOQO01000004">
    <property type="protein sequence ID" value="SFI55079.1"/>
    <property type="molecule type" value="Genomic_DNA"/>
</dbReference>
<accession>A0A1I3J4H0</accession>
<organism evidence="1 2">
    <name type="scientific">Parapedobacter indicus</name>
    <dbReference type="NCBI Taxonomy" id="1477437"/>
    <lineage>
        <taxon>Bacteria</taxon>
        <taxon>Pseudomonadati</taxon>
        <taxon>Bacteroidota</taxon>
        <taxon>Sphingobacteriia</taxon>
        <taxon>Sphingobacteriales</taxon>
        <taxon>Sphingobacteriaceae</taxon>
        <taxon>Parapedobacter</taxon>
    </lineage>
</organism>
<name>A0A1I3J4H0_9SPHI</name>
<reference evidence="1 2" key="1">
    <citation type="submission" date="2016-10" db="EMBL/GenBank/DDBJ databases">
        <authorList>
            <person name="de Groot N.N."/>
        </authorList>
    </citation>
    <scope>NUCLEOTIDE SEQUENCE [LARGE SCALE GENOMIC DNA]</scope>
    <source>
        <strain evidence="1 2">RK1</strain>
    </source>
</reference>
<gene>
    <name evidence="1" type="ORF">SAMN05444682_104314</name>
</gene>
<dbReference type="Proteomes" id="UP000198670">
    <property type="component" value="Unassembled WGS sequence"/>
</dbReference>
<evidence type="ECO:0000313" key="1">
    <source>
        <dbReference type="EMBL" id="SFI55079.1"/>
    </source>
</evidence>